<keyword evidence="2" id="KW-0813">Transport</keyword>
<evidence type="ECO:0000256" key="9">
    <source>
        <dbReference type="SAM" id="MobiDB-lite"/>
    </source>
</evidence>
<evidence type="ECO:0000313" key="12">
    <source>
        <dbReference type="EMBL" id="KAH6594658.1"/>
    </source>
</evidence>
<evidence type="ECO:0000256" key="8">
    <source>
        <dbReference type="ARBA" id="ARBA00023201"/>
    </source>
</evidence>
<keyword evidence="8" id="KW-0739">Sodium transport</keyword>
<feature type="transmembrane region" description="Helical" evidence="10">
    <location>
        <begin position="194"/>
        <end position="213"/>
    </location>
</feature>
<feature type="region of interest" description="Disordered" evidence="9">
    <location>
        <begin position="466"/>
        <end position="508"/>
    </location>
</feature>
<feature type="transmembrane region" description="Helical" evidence="10">
    <location>
        <begin position="166"/>
        <end position="188"/>
    </location>
</feature>
<keyword evidence="13" id="KW-1185">Reference proteome</keyword>
<feature type="transmembrane region" description="Helical" evidence="10">
    <location>
        <begin position="6"/>
        <end position="27"/>
    </location>
</feature>
<dbReference type="Gene3D" id="6.10.140.1330">
    <property type="match status" value="1"/>
</dbReference>
<keyword evidence="5" id="KW-0915">Sodium</keyword>
<comment type="caution">
    <text evidence="12">The sequence shown here is derived from an EMBL/GenBank/DDBJ whole genome shotgun (WGS) entry which is preliminary data.</text>
</comment>
<feature type="region of interest" description="Disordered" evidence="9">
    <location>
        <begin position="655"/>
        <end position="674"/>
    </location>
</feature>
<dbReference type="Proteomes" id="UP001648503">
    <property type="component" value="Unassembled WGS sequence"/>
</dbReference>
<feature type="transmembrane region" description="Helical" evidence="10">
    <location>
        <begin position="304"/>
        <end position="323"/>
    </location>
</feature>
<feature type="transmembrane region" description="Helical" evidence="10">
    <location>
        <begin position="81"/>
        <end position="103"/>
    </location>
</feature>
<keyword evidence="3 10" id="KW-0812">Transmembrane</keyword>
<feature type="transmembrane region" description="Helical" evidence="10">
    <location>
        <begin position="39"/>
        <end position="61"/>
    </location>
</feature>
<evidence type="ECO:0000256" key="7">
    <source>
        <dbReference type="ARBA" id="ARBA00023136"/>
    </source>
</evidence>
<evidence type="ECO:0000256" key="2">
    <source>
        <dbReference type="ARBA" id="ARBA00022448"/>
    </source>
</evidence>
<dbReference type="InterPro" id="IPR006153">
    <property type="entry name" value="Cation/H_exchanger_TM"/>
</dbReference>
<gene>
    <name evidence="12" type="ORF">BASA50_006336</name>
</gene>
<feature type="transmembrane region" description="Helical" evidence="10">
    <location>
        <begin position="273"/>
        <end position="292"/>
    </location>
</feature>
<keyword evidence="6" id="KW-0406">Ion transport</keyword>
<sequence>MQSLEMTLLDCFVFGAILSSTDPVTILSIFHQMKVDPKLFAIIFGESILNDSVAIVLFSTLGKFQGTPLTIISMMQGIGSFLGVFSGSVLIGIIIALICALVLKHTHLHMYPSLESCLIALLAYSSYLLSNAIQLSGIVSLLFCGITLKHYAFDNMSIRSRRTTKYMFRVLSQMSENFVFIYLGVTLFTQTDQAYYPGLIALTLLILMLARYVSTVPLAHLINTVASRWSQRGTMMSRLRGISDERTADSMDGEYFRTRSGDQALVIPRNHQLMIWWAGLRGAIAFALAFNFEGKAGPVVRTTTLAVCVVSIVVLGGTTHLALERLHIRTGVSTRVFDHRYDTMRGANGGRGDSGMIRLSDGVVAESDSSEDEDDGGLGSRFVDIDQNRSRHNGLTLSSENATDVFDRGDGLSPFAVYTNDQAIDGSSSNIQDTDTVISNHWFLNFDSMWLKPLFTQSGWGRRATSRSSTDVRFSGRSSSPSREPLFQSNASATSISDSGDSFPSNEHVQTAAALPRGSRRVFGESRSELGVVDNATSPAFPLTSPLISRLDKQVGRNRSVSASLAVSASYRPDPTGIATAYNANNAGSGVTVPALSNPAGPRAAAVPVIPVHGSSVRGGNSQGLHGGVASGLISPVGSALGGSLYNSNGASHHIGHSPSHLRTDVTSHTPGHTSLVDTDDAFLDIHGDKWKPKK</sequence>
<accession>A0ABQ8F9X0</accession>
<evidence type="ECO:0000256" key="10">
    <source>
        <dbReference type="SAM" id="Phobius"/>
    </source>
</evidence>
<protein>
    <recommendedName>
        <fullName evidence="11">Cation/H+ exchanger transmembrane domain-containing protein</fullName>
    </recommendedName>
</protein>
<evidence type="ECO:0000256" key="6">
    <source>
        <dbReference type="ARBA" id="ARBA00023065"/>
    </source>
</evidence>
<feature type="domain" description="Cation/H+ exchanger transmembrane" evidence="11">
    <location>
        <begin position="4"/>
        <end position="323"/>
    </location>
</feature>
<keyword evidence="4 10" id="KW-1133">Transmembrane helix</keyword>
<proteinExistence type="predicted"/>
<evidence type="ECO:0000313" key="13">
    <source>
        <dbReference type="Proteomes" id="UP001648503"/>
    </source>
</evidence>
<evidence type="ECO:0000256" key="4">
    <source>
        <dbReference type="ARBA" id="ARBA00022989"/>
    </source>
</evidence>
<evidence type="ECO:0000259" key="11">
    <source>
        <dbReference type="Pfam" id="PF00999"/>
    </source>
</evidence>
<comment type="subcellular location">
    <subcellularLocation>
        <location evidence="1">Membrane</location>
        <topology evidence="1">Multi-pass membrane protein</topology>
    </subcellularLocation>
</comment>
<keyword evidence="7 10" id="KW-0472">Membrane</keyword>
<evidence type="ECO:0000256" key="3">
    <source>
        <dbReference type="ARBA" id="ARBA00022692"/>
    </source>
</evidence>
<dbReference type="Pfam" id="PF00999">
    <property type="entry name" value="Na_H_Exchanger"/>
    <property type="match status" value="1"/>
</dbReference>
<evidence type="ECO:0000256" key="5">
    <source>
        <dbReference type="ARBA" id="ARBA00023053"/>
    </source>
</evidence>
<evidence type="ECO:0000256" key="1">
    <source>
        <dbReference type="ARBA" id="ARBA00004141"/>
    </source>
</evidence>
<dbReference type="InterPro" id="IPR018422">
    <property type="entry name" value="Cation/H_exchanger_CPA1"/>
</dbReference>
<dbReference type="PANTHER" id="PTHR10110:SF187">
    <property type="entry name" value="SODIUM_HYDROGEN EXCHANGER"/>
    <property type="match status" value="1"/>
</dbReference>
<dbReference type="EMBL" id="JAFCIX010000330">
    <property type="protein sequence ID" value="KAH6594658.1"/>
    <property type="molecule type" value="Genomic_DNA"/>
</dbReference>
<organism evidence="12 13">
    <name type="scientific">Batrachochytrium salamandrivorans</name>
    <dbReference type="NCBI Taxonomy" id="1357716"/>
    <lineage>
        <taxon>Eukaryota</taxon>
        <taxon>Fungi</taxon>
        <taxon>Fungi incertae sedis</taxon>
        <taxon>Chytridiomycota</taxon>
        <taxon>Chytridiomycota incertae sedis</taxon>
        <taxon>Chytridiomycetes</taxon>
        <taxon>Rhizophydiales</taxon>
        <taxon>Rhizophydiales incertae sedis</taxon>
        <taxon>Batrachochytrium</taxon>
    </lineage>
</organism>
<feature type="compositionally biased region" description="Polar residues" evidence="9">
    <location>
        <begin position="665"/>
        <end position="674"/>
    </location>
</feature>
<feature type="transmembrane region" description="Helical" evidence="10">
    <location>
        <begin position="135"/>
        <end position="154"/>
    </location>
</feature>
<dbReference type="PANTHER" id="PTHR10110">
    <property type="entry name" value="SODIUM/HYDROGEN EXCHANGER"/>
    <property type="match status" value="1"/>
</dbReference>
<reference evidence="12 13" key="1">
    <citation type="submission" date="2021-02" db="EMBL/GenBank/DDBJ databases">
        <title>Variation within the Batrachochytrium salamandrivorans European outbreak.</title>
        <authorList>
            <person name="Kelly M."/>
            <person name="Pasmans F."/>
            <person name="Shea T.P."/>
            <person name="Munoz J.F."/>
            <person name="Carranza S."/>
            <person name="Cuomo C.A."/>
            <person name="Martel A."/>
        </authorList>
    </citation>
    <scope>NUCLEOTIDE SEQUENCE [LARGE SCALE GENOMIC DNA]</scope>
    <source>
        <strain evidence="12 13">AMFP18/2</strain>
    </source>
</reference>
<name>A0ABQ8F9X0_9FUNG</name>